<dbReference type="InterPro" id="IPR002669">
    <property type="entry name" value="UreD"/>
</dbReference>
<dbReference type="GO" id="GO:0016151">
    <property type="term" value="F:nickel cation binding"/>
    <property type="evidence" value="ECO:0007669"/>
    <property type="project" value="UniProtKB-UniRule"/>
</dbReference>
<evidence type="ECO:0000313" key="4">
    <source>
        <dbReference type="EMBL" id="AGI69625.1"/>
    </source>
</evidence>
<evidence type="ECO:0000256" key="2">
    <source>
        <dbReference type="ARBA" id="ARBA00023186"/>
    </source>
</evidence>
<keyword evidence="5" id="KW-1185">Reference proteome</keyword>
<evidence type="ECO:0000256" key="1">
    <source>
        <dbReference type="ARBA" id="ARBA00007177"/>
    </source>
</evidence>
<proteinExistence type="inferred from homology"/>
<accession>M9RIG4</accession>
<name>M9RIG4_9RHOB</name>
<dbReference type="EMBL" id="CP003740">
    <property type="protein sequence ID" value="AGI69625.1"/>
    <property type="molecule type" value="Genomic_DNA"/>
</dbReference>
<keyword evidence="3" id="KW-0996">Nickel insertion</keyword>
<dbReference type="PANTHER" id="PTHR33643">
    <property type="entry name" value="UREASE ACCESSORY PROTEIN D"/>
    <property type="match status" value="1"/>
</dbReference>
<dbReference type="PANTHER" id="PTHR33643:SF1">
    <property type="entry name" value="UREASE ACCESSORY PROTEIN D"/>
    <property type="match status" value="1"/>
</dbReference>
<comment type="subunit">
    <text evidence="3">UreD, UreF and UreG form a complex that acts as a GTP-hydrolysis-dependent molecular chaperone, activating the urease apoprotein by helping to assemble the nickel containing metallocenter of UreC. The UreE protein probably delivers the nickel.</text>
</comment>
<comment type="similarity">
    <text evidence="1 3">Belongs to the UreD family.</text>
</comment>
<dbReference type="KEGG" id="oat:OAN307_c42280"/>
<keyword evidence="2 3" id="KW-0143">Chaperone</keyword>
<reference evidence="4 5" key="1">
    <citation type="journal article" date="2013" name="PLoS ONE">
        <title>Poles Apart: Arctic and Antarctic Octadecabacter strains Share High Genome Plasticity and a New Type of Xanthorhodopsin.</title>
        <authorList>
            <person name="Vollmers J."/>
            <person name="Voget S."/>
            <person name="Dietrich S."/>
            <person name="Gollnow K."/>
            <person name="Smits M."/>
            <person name="Meyer K."/>
            <person name="Brinkhoff T."/>
            <person name="Simon M."/>
            <person name="Daniel R."/>
        </authorList>
    </citation>
    <scope>NUCLEOTIDE SEQUENCE [LARGE SCALE GENOMIC DNA]</scope>
    <source>
        <strain evidence="4 5">307</strain>
    </source>
</reference>
<dbReference type="AlphaFoldDB" id="M9RIG4"/>
<protein>
    <recommendedName>
        <fullName evidence="3">Urease accessory protein UreD</fullName>
    </recommendedName>
</protein>
<sequence>MASAQPRARGAIKLSVKATDFGTGIRNLRQSGSSKAIFPRPRTNGLETVLVNTAGGVTGGDAFETDICGEPQTRLTVTTQAAERAYRAQRGEIAHVSNRLELRGNARLDWLPQETILFNTCAFERSLRVAMDVQSTLLLVEPLVFGRAAMGESLTDCHFKDRIEITRDGDPLFLDSLVLAGDAATHLARPNVAGGAGAMASVIYASPDAETYLSQIRALLPETSGASLIRDQLLYIRVLAHDSFELRKSLVPILNCLNTSSLPRSWML</sequence>
<comment type="subcellular location">
    <subcellularLocation>
        <location evidence="3">Cytoplasm</location>
    </subcellularLocation>
</comment>
<dbReference type="eggNOG" id="COG0829">
    <property type="taxonomic scope" value="Bacteria"/>
</dbReference>
<evidence type="ECO:0000256" key="3">
    <source>
        <dbReference type="HAMAP-Rule" id="MF_01384"/>
    </source>
</evidence>
<gene>
    <name evidence="3 4" type="primary">ureD</name>
    <name evidence="4" type="ORF">OAN307_c42280</name>
</gene>
<dbReference type="Pfam" id="PF01774">
    <property type="entry name" value="UreD"/>
    <property type="match status" value="1"/>
</dbReference>
<dbReference type="Proteomes" id="UP000005307">
    <property type="component" value="Chromosome"/>
</dbReference>
<comment type="function">
    <text evidence="3">Required for maturation of urease via the functional incorporation of the urease nickel metallocenter.</text>
</comment>
<organism evidence="4 5">
    <name type="scientific">Octadecabacter antarcticus 307</name>
    <dbReference type="NCBI Taxonomy" id="391626"/>
    <lineage>
        <taxon>Bacteria</taxon>
        <taxon>Pseudomonadati</taxon>
        <taxon>Pseudomonadota</taxon>
        <taxon>Alphaproteobacteria</taxon>
        <taxon>Rhodobacterales</taxon>
        <taxon>Roseobacteraceae</taxon>
        <taxon>Octadecabacter</taxon>
    </lineage>
</organism>
<dbReference type="HAMAP" id="MF_01384">
    <property type="entry name" value="UreD"/>
    <property type="match status" value="1"/>
</dbReference>
<evidence type="ECO:0000313" key="5">
    <source>
        <dbReference type="Proteomes" id="UP000005307"/>
    </source>
</evidence>
<dbReference type="HOGENOM" id="CLU_056339_2_0_5"/>
<keyword evidence="3" id="KW-0963">Cytoplasm</keyword>
<dbReference type="STRING" id="391626.OAN307_c42280"/>
<dbReference type="OrthoDB" id="9798842at2"/>
<dbReference type="GO" id="GO:0005737">
    <property type="term" value="C:cytoplasm"/>
    <property type="evidence" value="ECO:0007669"/>
    <property type="project" value="UniProtKB-SubCell"/>
</dbReference>